<protein>
    <submittedName>
        <fullName evidence="1">Uncharacterized protein</fullName>
    </submittedName>
</protein>
<name>A0AA38TQR8_9ASTR</name>
<dbReference type="EMBL" id="JARYMX010000001">
    <property type="protein sequence ID" value="KAJ9565348.1"/>
    <property type="molecule type" value="Genomic_DNA"/>
</dbReference>
<sequence>MIGKRTVYIARRLTHVNSLSEITMKKGILNIKLMNRPVTGDGDAKNRADSGRFDNWTESVIKVQTRLLRETLSNKTGFVTLKTSITVKLMAKQPTIANYVSIRGFRNKIPRVVRNNSSHFSIHGGPPMRVTHGLSSRPRNGRDVTNHPIKPIQFGTIVEFTSQPLDVCIYIKLK</sequence>
<comment type="caution">
    <text evidence="1">The sequence shown here is derived from an EMBL/GenBank/DDBJ whole genome shotgun (WGS) entry which is preliminary data.</text>
</comment>
<accession>A0AA38TQR8</accession>
<evidence type="ECO:0000313" key="1">
    <source>
        <dbReference type="EMBL" id="KAJ9565348.1"/>
    </source>
</evidence>
<keyword evidence="2" id="KW-1185">Reference proteome</keyword>
<dbReference type="Proteomes" id="UP001172457">
    <property type="component" value="Chromosome 1"/>
</dbReference>
<reference evidence="1" key="1">
    <citation type="submission" date="2023-03" db="EMBL/GenBank/DDBJ databases">
        <title>Chromosome-scale reference genome and RAD-based genetic map of yellow starthistle (Centaurea solstitialis) reveal putative structural variation and QTLs associated with invader traits.</title>
        <authorList>
            <person name="Reatini B."/>
            <person name="Cang F.A."/>
            <person name="Jiang Q."/>
            <person name="Mckibben M.T.W."/>
            <person name="Barker M.S."/>
            <person name="Rieseberg L.H."/>
            <person name="Dlugosch K.M."/>
        </authorList>
    </citation>
    <scope>NUCLEOTIDE SEQUENCE</scope>
    <source>
        <strain evidence="1">CAN-66</strain>
        <tissue evidence="1">Leaf</tissue>
    </source>
</reference>
<organism evidence="1 2">
    <name type="scientific">Centaurea solstitialis</name>
    <name type="common">yellow star-thistle</name>
    <dbReference type="NCBI Taxonomy" id="347529"/>
    <lineage>
        <taxon>Eukaryota</taxon>
        <taxon>Viridiplantae</taxon>
        <taxon>Streptophyta</taxon>
        <taxon>Embryophyta</taxon>
        <taxon>Tracheophyta</taxon>
        <taxon>Spermatophyta</taxon>
        <taxon>Magnoliopsida</taxon>
        <taxon>eudicotyledons</taxon>
        <taxon>Gunneridae</taxon>
        <taxon>Pentapetalae</taxon>
        <taxon>asterids</taxon>
        <taxon>campanulids</taxon>
        <taxon>Asterales</taxon>
        <taxon>Asteraceae</taxon>
        <taxon>Carduoideae</taxon>
        <taxon>Cardueae</taxon>
        <taxon>Centaureinae</taxon>
        <taxon>Centaurea</taxon>
    </lineage>
</organism>
<dbReference type="AlphaFoldDB" id="A0AA38TQR8"/>
<evidence type="ECO:0000313" key="2">
    <source>
        <dbReference type="Proteomes" id="UP001172457"/>
    </source>
</evidence>
<proteinExistence type="predicted"/>
<gene>
    <name evidence="1" type="ORF">OSB04_001314</name>
</gene>